<dbReference type="Gene3D" id="1.10.390.10">
    <property type="entry name" value="Neutral Protease Domain 2"/>
    <property type="match status" value="1"/>
</dbReference>
<dbReference type="PANTHER" id="PTHR33478">
    <property type="entry name" value="EXTRACELLULAR METALLOPROTEINASE MEP"/>
    <property type="match status" value="1"/>
</dbReference>
<protein>
    <submittedName>
        <fullName evidence="14">Peptidase</fullName>
    </submittedName>
</protein>
<dbReference type="GO" id="GO:0005615">
    <property type="term" value="C:extracellular space"/>
    <property type="evidence" value="ECO:0007669"/>
    <property type="project" value="InterPro"/>
</dbReference>
<dbReference type="GO" id="GO:0004222">
    <property type="term" value="F:metalloendopeptidase activity"/>
    <property type="evidence" value="ECO:0007669"/>
    <property type="project" value="InterPro"/>
</dbReference>
<evidence type="ECO:0000256" key="4">
    <source>
        <dbReference type="ARBA" id="ARBA00022525"/>
    </source>
</evidence>
<dbReference type="InterPro" id="IPR001842">
    <property type="entry name" value="Peptidase_M36"/>
</dbReference>
<evidence type="ECO:0000256" key="10">
    <source>
        <dbReference type="ARBA" id="ARBA00023145"/>
    </source>
</evidence>
<dbReference type="InterPro" id="IPR046450">
    <property type="entry name" value="PA_dom_sf"/>
</dbReference>
<keyword evidence="8" id="KW-0862">Zinc</keyword>
<evidence type="ECO:0000313" key="15">
    <source>
        <dbReference type="Proteomes" id="UP000324162"/>
    </source>
</evidence>
<comment type="similarity">
    <text evidence="3">Belongs to the peptidase M36 family.</text>
</comment>
<feature type="compositionally biased region" description="Polar residues" evidence="11">
    <location>
        <begin position="448"/>
        <end position="461"/>
    </location>
</feature>
<dbReference type="Pfam" id="PF02128">
    <property type="entry name" value="Peptidase_M36"/>
    <property type="match status" value="1"/>
</dbReference>
<keyword evidence="5" id="KW-0645">Protease</keyword>
<reference evidence="14 15" key="1">
    <citation type="submission" date="2019-01" db="EMBL/GenBank/DDBJ databases">
        <title>Genome sequences of marine Pseudoalteromonas species.</title>
        <authorList>
            <person name="Boraston A.B."/>
            <person name="Hehemann J.-H."/>
            <person name="Vickers C.J."/>
            <person name="Salama-Alber O."/>
            <person name="Abe K."/>
            <person name="Hettle A.J."/>
        </authorList>
    </citation>
    <scope>NUCLEOTIDE SEQUENCE [LARGE SCALE GENOMIC DNA]</scope>
    <source>
        <strain evidence="14 15">PS42</strain>
    </source>
</reference>
<comment type="cofactor">
    <cofactor evidence="1">
        <name>Zn(2+)</name>
        <dbReference type="ChEBI" id="CHEBI:29105"/>
    </cofactor>
</comment>
<dbReference type="NCBIfam" id="NF038111">
    <property type="entry name" value="rhom_dep_M36"/>
    <property type="match status" value="1"/>
</dbReference>
<name>A0AB73BD53_9GAMM</name>
<keyword evidence="12" id="KW-0732">Signal</keyword>
<evidence type="ECO:0000256" key="7">
    <source>
        <dbReference type="ARBA" id="ARBA00022801"/>
    </source>
</evidence>
<feature type="signal peptide" evidence="12">
    <location>
        <begin position="1"/>
        <end position="24"/>
    </location>
</feature>
<dbReference type="Proteomes" id="UP000324162">
    <property type="component" value="Unassembled WGS sequence"/>
</dbReference>
<feature type="domain" description="PA" evidence="13">
    <location>
        <begin position="534"/>
        <end position="611"/>
    </location>
</feature>
<evidence type="ECO:0000256" key="3">
    <source>
        <dbReference type="ARBA" id="ARBA00006006"/>
    </source>
</evidence>
<keyword evidence="10" id="KW-0865">Zymogen</keyword>
<dbReference type="CDD" id="cd04818">
    <property type="entry name" value="PA_subtilisin_1"/>
    <property type="match status" value="1"/>
</dbReference>
<evidence type="ECO:0000256" key="6">
    <source>
        <dbReference type="ARBA" id="ARBA00022723"/>
    </source>
</evidence>
<evidence type="ECO:0000256" key="2">
    <source>
        <dbReference type="ARBA" id="ARBA00004613"/>
    </source>
</evidence>
<proteinExistence type="inferred from homology"/>
<evidence type="ECO:0000256" key="8">
    <source>
        <dbReference type="ARBA" id="ARBA00022833"/>
    </source>
</evidence>
<evidence type="ECO:0000259" key="13">
    <source>
        <dbReference type="Pfam" id="PF02225"/>
    </source>
</evidence>
<feature type="region of interest" description="Disordered" evidence="11">
    <location>
        <begin position="438"/>
        <end position="465"/>
    </location>
</feature>
<gene>
    <name evidence="14" type="ORF">EU508_17335</name>
</gene>
<keyword evidence="7" id="KW-0378">Hydrolase</keyword>
<accession>A0AB73BD53</accession>
<dbReference type="GO" id="GO:0006508">
    <property type="term" value="P:proteolysis"/>
    <property type="evidence" value="ECO:0007669"/>
    <property type="project" value="UniProtKB-KW"/>
</dbReference>
<evidence type="ECO:0000313" key="14">
    <source>
        <dbReference type="EMBL" id="KAA1157488.1"/>
    </source>
</evidence>
<dbReference type="InterPro" id="IPR050371">
    <property type="entry name" value="Fungal_virulence_M36"/>
</dbReference>
<evidence type="ECO:0000256" key="1">
    <source>
        <dbReference type="ARBA" id="ARBA00001947"/>
    </source>
</evidence>
<dbReference type="SUPFAM" id="SSF55486">
    <property type="entry name" value="Metalloproteases ('zincins'), catalytic domain"/>
    <property type="match status" value="1"/>
</dbReference>
<evidence type="ECO:0000256" key="11">
    <source>
        <dbReference type="SAM" id="MobiDB-lite"/>
    </source>
</evidence>
<dbReference type="Gene3D" id="3.50.30.30">
    <property type="match status" value="1"/>
</dbReference>
<dbReference type="InterPro" id="IPR003137">
    <property type="entry name" value="PA_domain"/>
</dbReference>
<dbReference type="RefSeq" id="WP_149615020.1">
    <property type="nucleotide sequence ID" value="NZ_SEUK01000054.1"/>
</dbReference>
<sequence>MSNFKLTTVATIVAATLSAGQLTAAESAQYFDVTANSQTQAIAPAAMQQRALAERTTVSGHRSIYDKQLGKATFLWQAVGQKAPNMSLIEPAKRNQYAADLYLESLTGISSQKSTISSAVMTDLHEQKRGSIVAKYKQQVHGIDVFNREFNLIMDKEFNLVAGSGYFADTSSAEKSFAALSGFVNAEQSIQSALLELAGINASLRKIGEEGGYAKYQATSGDDSKIILGEPRAKKVFFEVAGQLESAYYVEVEVADKNALESDYYSYVIGTQNNKVYFKKDLKSHAADFNYRVYANQDGYPMESPHGDVIPADGPDQVDETEILDAPMVALSYYSKLSTMDPWLADDATTTSGNNVFAYADVVAPQDFSEGDFTADTTADLTFDYPYQVDQVANSYANRKAAIVNLFYMNNFLHDFFYDHGFDETSNVAQLSNFERGGIEGDPIEAQAQDNSGRNNANMSTPADGASPRMQMYLYNSKDAQVGVDFGITVTSHATLGLLDSTKESGFGQYQFSDIKGDVVRLDDGNTTDSTSINDGCEPAINATDLAGKIALVDRGSCSFTIKVKNAQNAGAIAAIVVNNDQDTDEPAPMGGEDDAVTIPNMGLNYADGHAMYDLMAAGDTVSVDMFTKATLKDGTFDNGIIAHEWGHYISNRLVGNSSGLINFQGRAMGEGWGDFHSLMFIAKADDINITGNDKFQKAYGSGTFVEDFYYGIRRVPYSTDTEVNALSFRHITENAGADIGITPTSVASPHAAGEIWATMLWESYVALINEHGFEEAQNRMADYLVAGYKLTPVAPLYTEARDAILAAAYAVEPADYKLILGAFAKRGMGLGAESPERFSDDLTGVVESDKSELATFALSDVIVNNAYNGAELGYCTNDNILDKGETGSISVSIVNRGSETLTGTKAQLTVISDHDVTLENDGLVTFAETAPFAISTSDAITITLNDAGTAETLEIAVTFPDLETDDDIVEALEDSISFTVNIDFEDEAPVSATVSDDMEVSAASLFDLNENVMFGGDAAIGTQSMDNSGNITTFDAAGFGLGAQAMFLNNNSFQTDVAVESKSFEIGYSGDFEISFWHLYLIEENWDGGVVEISVNDGEWTDVTQVGGEFSVGYNGPLIENTSQALQERNTFTGRNIQDDGAFGNYETINFGDALNGNQAKIRFRISSDSAVADFGWWIDNLTMSNVLSPVFSKVVAGDAVTSCDNAMPLLLVESDSAEITESGTGTITATATDRNGDALTYAWTQVSGTAATLSGIDTAILTFTPGSINADEELVFEVAVSDGTTTVAQQSTVMVKNEAVPVVPVTKKKSSGGSVGFIALLLTPLVWFNRRRKNVSK</sequence>
<keyword evidence="9" id="KW-0482">Metalloprotease</keyword>
<keyword evidence="6" id="KW-0479">Metal-binding</keyword>
<dbReference type="Gene3D" id="3.10.170.10">
    <property type="match status" value="1"/>
</dbReference>
<dbReference type="PANTHER" id="PTHR33478:SF1">
    <property type="entry name" value="EXTRACELLULAR METALLOPROTEINASE MEP"/>
    <property type="match status" value="1"/>
</dbReference>
<organism evidence="14 15">
    <name type="scientific">Pseudoalteromonas fuliginea</name>
    <dbReference type="NCBI Taxonomy" id="1872678"/>
    <lineage>
        <taxon>Bacteria</taxon>
        <taxon>Pseudomonadati</taxon>
        <taxon>Pseudomonadota</taxon>
        <taxon>Gammaproteobacteria</taxon>
        <taxon>Alteromonadales</taxon>
        <taxon>Pseudoalteromonadaceae</taxon>
        <taxon>Pseudoalteromonas</taxon>
    </lineage>
</organism>
<feature type="chain" id="PRO_5044493410" evidence="12">
    <location>
        <begin position="25"/>
        <end position="1339"/>
    </location>
</feature>
<comment type="subcellular location">
    <subcellularLocation>
        <location evidence="2">Secreted</location>
    </subcellularLocation>
</comment>
<keyword evidence="4" id="KW-0964">Secreted</keyword>
<dbReference type="GO" id="GO:0008270">
    <property type="term" value="F:zinc ion binding"/>
    <property type="evidence" value="ECO:0007669"/>
    <property type="project" value="InterPro"/>
</dbReference>
<dbReference type="EMBL" id="SEUK01000054">
    <property type="protein sequence ID" value="KAA1157488.1"/>
    <property type="molecule type" value="Genomic_DNA"/>
</dbReference>
<dbReference type="InterPro" id="IPR027268">
    <property type="entry name" value="Peptidase_M4/M1_CTD_sf"/>
</dbReference>
<evidence type="ECO:0000256" key="5">
    <source>
        <dbReference type="ARBA" id="ARBA00022670"/>
    </source>
</evidence>
<comment type="caution">
    <text evidence="14">The sequence shown here is derived from an EMBL/GenBank/DDBJ whole genome shotgun (WGS) entry which is preliminary data.</text>
</comment>
<dbReference type="Gene3D" id="2.60.40.3010">
    <property type="match status" value="1"/>
</dbReference>
<dbReference type="Pfam" id="PF02225">
    <property type="entry name" value="PA"/>
    <property type="match status" value="1"/>
</dbReference>
<evidence type="ECO:0000256" key="9">
    <source>
        <dbReference type="ARBA" id="ARBA00023049"/>
    </source>
</evidence>
<evidence type="ECO:0000256" key="12">
    <source>
        <dbReference type="SAM" id="SignalP"/>
    </source>
</evidence>
<dbReference type="SUPFAM" id="SSF52025">
    <property type="entry name" value="PA domain"/>
    <property type="match status" value="1"/>
</dbReference>